<sequence>LATARQLHFDRSEFQVFTLGWTYVHAIAVSGSYGERGIDSFRAAANDLGVCIDGDVHKINRHWSDAQFRFSSTNVLSLVLIFKFSQKELILKMKHTKKARGVVMFVDEDHLRRMLSSLDALIRNDSTLNNYFW</sequence>
<evidence type="ECO:0000313" key="1">
    <source>
        <dbReference type="WBParaSite" id="GPUH_0000319501-mRNA-1"/>
    </source>
</evidence>
<dbReference type="Gene3D" id="3.40.50.2300">
    <property type="match status" value="1"/>
</dbReference>
<reference evidence="1" key="1">
    <citation type="submission" date="2016-06" db="UniProtKB">
        <authorList>
            <consortium name="WormBaseParasite"/>
        </authorList>
    </citation>
    <scope>IDENTIFICATION</scope>
</reference>
<dbReference type="WBParaSite" id="GPUH_0000319501-mRNA-1">
    <property type="protein sequence ID" value="GPUH_0000319501-mRNA-1"/>
    <property type="gene ID" value="GPUH_0000319501"/>
</dbReference>
<name>A0A183D399_9BILA</name>
<dbReference type="SUPFAM" id="SSF53822">
    <property type="entry name" value="Periplasmic binding protein-like I"/>
    <property type="match status" value="1"/>
</dbReference>
<accession>A0A183D399</accession>
<protein>
    <submittedName>
        <fullName evidence="1">ANF_receptor domain-containing protein</fullName>
    </submittedName>
</protein>
<proteinExistence type="predicted"/>
<dbReference type="AlphaFoldDB" id="A0A183D399"/>
<organism evidence="1">
    <name type="scientific">Gongylonema pulchrum</name>
    <dbReference type="NCBI Taxonomy" id="637853"/>
    <lineage>
        <taxon>Eukaryota</taxon>
        <taxon>Metazoa</taxon>
        <taxon>Ecdysozoa</taxon>
        <taxon>Nematoda</taxon>
        <taxon>Chromadorea</taxon>
        <taxon>Rhabditida</taxon>
        <taxon>Spirurina</taxon>
        <taxon>Spiruromorpha</taxon>
        <taxon>Spiruroidea</taxon>
        <taxon>Gongylonematidae</taxon>
        <taxon>Gongylonema</taxon>
    </lineage>
</organism>
<dbReference type="InterPro" id="IPR028082">
    <property type="entry name" value="Peripla_BP_I"/>
</dbReference>